<evidence type="ECO:0000313" key="3">
    <source>
        <dbReference type="Proteomes" id="UP000255389"/>
    </source>
</evidence>
<gene>
    <name evidence="2" type="ORF">NCTC1542_06739</name>
</gene>
<sequence length="103" mass="11149">MTRPADVKRLLDRKAAKLTALIDADKLVVDAEQAIVDLINSQRSAYQAALASGWSADELGELGLQRRRRLYHLQKKLAPGNAGGHRNGAKNPDGAPPEIPKLS</sequence>
<dbReference type="AlphaFoldDB" id="A0A378WC43"/>
<protein>
    <submittedName>
        <fullName evidence="2">Uncharacterized protein</fullName>
    </submittedName>
</protein>
<name>A0A378WC43_MYCFO</name>
<proteinExistence type="predicted"/>
<dbReference type="EMBL" id="UGQY01000006">
    <property type="protein sequence ID" value="SUA31385.1"/>
    <property type="molecule type" value="Genomic_DNA"/>
</dbReference>
<reference evidence="2 3" key="1">
    <citation type="submission" date="2018-06" db="EMBL/GenBank/DDBJ databases">
        <authorList>
            <consortium name="Pathogen Informatics"/>
            <person name="Doyle S."/>
        </authorList>
    </citation>
    <scope>NUCLEOTIDE SEQUENCE [LARGE SCALE GENOMIC DNA]</scope>
    <source>
        <strain evidence="2 3">NCTC1542</strain>
    </source>
</reference>
<accession>A0A378WC43</accession>
<feature type="compositionally biased region" description="Pro residues" evidence="1">
    <location>
        <begin position="94"/>
        <end position="103"/>
    </location>
</feature>
<evidence type="ECO:0000313" key="2">
    <source>
        <dbReference type="EMBL" id="SUA31385.1"/>
    </source>
</evidence>
<organism evidence="2 3">
    <name type="scientific">Mycolicibacterium fortuitum</name>
    <name type="common">Mycobacterium fortuitum</name>
    <dbReference type="NCBI Taxonomy" id="1766"/>
    <lineage>
        <taxon>Bacteria</taxon>
        <taxon>Bacillati</taxon>
        <taxon>Actinomycetota</taxon>
        <taxon>Actinomycetes</taxon>
        <taxon>Mycobacteriales</taxon>
        <taxon>Mycobacteriaceae</taxon>
        <taxon>Mycolicibacterium</taxon>
    </lineage>
</organism>
<evidence type="ECO:0000256" key="1">
    <source>
        <dbReference type="SAM" id="MobiDB-lite"/>
    </source>
</evidence>
<dbReference type="Proteomes" id="UP000255389">
    <property type="component" value="Unassembled WGS sequence"/>
</dbReference>
<feature type="region of interest" description="Disordered" evidence="1">
    <location>
        <begin position="75"/>
        <end position="103"/>
    </location>
</feature>